<dbReference type="SMART" id="SM01255">
    <property type="entry name" value="KNOX1"/>
    <property type="match status" value="1"/>
</dbReference>
<evidence type="ECO:0000256" key="2">
    <source>
        <dbReference type="ARBA" id="ARBA00023125"/>
    </source>
</evidence>
<dbReference type="InterPro" id="IPR050224">
    <property type="entry name" value="TALE_homeobox"/>
</dbReference>
<protein>
    <recommendedName>
        <fullName evidence="7">Homeobox domain-containing protein</fullName>
    </recommendedName>
</protein>
<evidence type="ECO:0000313" key="9">
    <source>
        <dbReference type="Proteomes" id="UP000734854"/>
    </source>
</evidence>
<proteinExistence type="predicted"/>
<organism evidence="8 9">
    <name type="scientific">Zingiber officinale</name>
    <name type="common">Ginger</name>
    <name type="synonym">Amomum zingiber</name>
    <dbReference type="NCBI Taxonomy" id="94328"/>
    <lineage>
        <taxon>Eukaryota</taxon>
        <taxon>Viridiplantae</taxon>
        <taxon>Streptophyta</taxon>
        <taxon>Embryophyta</taxon>
        <taxon>Tracheophyta</taxon>
        <taxon>Spermatophyta</taxon>
        <taxon>Magnoliopsida</taxon>
        <taxon>Liliopsida</taxon>
        <taxon>Zingiberales</taxon>
        <taxon>Zingiberaceae</taxon>
        <taxon>Zingiber</taxon>
    </lineage>
</organism>
<dbReference type="CDD" id="cd00086">
    <property type="entry name" value="homeodomain"/>
    <property type="match status" value="1"/>
</dbReference>
<dbReference type="GO" id="GO:0006355">
    <property type="term" value="P:regulation of DNA-templated transcription"/>
    <property type="evidence" value="ECO:0007669"/>
    <property type="project" value="InterPro"/>
</dbReference>
<reference evidence="8 9" key="1">
    <citation type="submission" date="2020-08" db="EMBL/GenBank/DDBJ databases">
        <title>Plant Genome Project.</title>
        <authorList>
            <person name="Zhang R.-G."/>
        </authorList>
    </citation>
    <scope>NUCLEOTIDE SEQUENCE [LARGE SCALE GENOMIC DNA]</scope>
    <source>
        <tissue evidence="8">Rhizome</tissue>
    </source>
</reference>
<name>A0A8J5GWE8_ZINOF</name>
<dbReference type="PANTHER" id="PTHR11850">
    <property type="entry name" value="HOMEOBOX PROTEIN TRANSCRIPTION FACTORS"/>
    <property type="match status" value="1"/>
</dbReference>
<dbReference type="InterPro" id="IPR005540">
    <property type="entry name" value="KNOX1"/>
</dbReference>
<feature type="DNA-binding region" description="Homeobox" evidence="5">
    <location>
        <begin position="300"/>
        <end position="362"/>
    </location>
</feature>
<dbReference type="AlphaFoldDB" id="A0A8J5GWE8"/>
<dbReference type="Pfam" id="PF03790">
    <property type="entry name" value="KNOX1"/>
    <property type="match status" value="1"/>
</dbReference>
<accession>A0A8J5GWE8</accession>
<dbReference type="PROSITE" id="PS50071">
    <property type="entry name" value="HOMEOBOX_2"/>
    <property type="match status" value="1"/>
</dbReference>
<dbReference type="SMART" id="SM00389">
    <property type="entry name" value="HOX"/>
    <property type="match status" value="1"/>
</dbReference>
<gene>
    <name evidence="8" type="ORF">ZIOFF_028712</name>
</gene>
<dbReference type="GO" id="GO:0005634">
    <property type="term" value="C:nucleus"/>
    <property type="evidence" value="ECO:0007669"/>
    <property type="project" value="UniProtKB-SubCell"/>
</dbReference>
<dbReference type="Pfam" id="PF05920">
    <property type="entry name" value="Homeobox_KN"/>
    <property type="match status" value="1"/>
</dbReference>
<evidence type="ECO:0000256" key="1">
    <source>
        <dbReference type="ARBA" id="ARBA00004123"/>
    </source>
</evidence>
<dbReference type="GO" id="GO:0003677">
    <property type="term" value="F:DNA binding"/>
    <property type="evidence" value="ECO:0007669"/>
    <property type="project" value="UniProtKB-UniRule"/>
</dbReference>
<dbReference type="SUPFAM" id="SSF46689">
    <property type="entry name" value="Homeodomain-like"/>
    <property type="match status" value="1"/>
</dbReference>
<evidence type="ECO:0000259" key="7">
    <source>
        <dbReference type="PROSITE" id="PS50071"/>
    </source>
</evidence>
<evidence type="ECO:0000256" key="3">
    <source>
        <dbReference type="ARBA" id="ARBA00023155"/>
    </source>
</evidence>
<dbReference type="Gene3D" id="1.10.10.60">
    <property type="entry name" value="Homeodomain-like"/>
    <property type="match status" value="1"/>
</dbReference>
<dbReference type="SMART" id="SM01256">
    <property type="entry name" value="KNOX2"/>
    <property type="match status" value="1"/>
</dbReference>
<dbReference type="EMBL" id="JACMSC010000008">
    <property type="protein sequence ID" value="KAG6510684.1"/>
    <property type="molecule type" value="Genomic_DNA"/>
</dbReference>
<evidence type="ECO:0000256" key="6">
    <source>
        <dbReference type="SAM" id="MobiDB-lite"/>
    </source>
</evidence>
<dbReference type="InterPro" id="IPR001356">
    <property type="entry name" value="HD"/>
</dbReference>
<evidence type="ECO:0000313" key="8">
    <source>
        <dbReference type="EMBL" id="KAG6510684.1"/>
    </source>
</evidence>
<comment type="caution">
    <text evidence="8">The sequence shown here is derived from an EMBL/GenBank/DDBJ whole genome shotgun (WGS) entry which is preliminary data.</text>
</comment>
<dbReference type="InterPro" id="IPR008422">
    <property type="entry name" value="KN_HD"/>
</dbReference>
<comment type="subcellular location">
    <subcellularLocation>
        <location evidence="1 5">Nucleus</location>
    </subcellularLocation>
</comment>
<sequence>MVKPNMEPGLLLTKFDIDSNMTMDPRNTRGALKRACALPDAAASQLPPRLNCESRHPDRDLSERTNVDVGLRSDVGFVIFSPNFYCIFVRFEFLIPPQSFHSFVQKFDEQRRSMQELPPSPRRFNDEEGERTAAPAVARLKAEIAGHPLFEQLLSTHVACLRVATPVDQLPRLDAQLARSNEVLSNYSGVSAAAEDDASYRARELHQFMEQLQHHVRVHAMDAVIACWELEQNLQVLTGASPGEGTGATMSGDEEDQTDGDINGSDESSDGLDDMGLGYQILEFQGYKEKLSDIREEILRKRRAGRLPGGTTCLLKAWWQSHSKWPYPTEEDKVTLVQQTGLQLKQINNWFINQRKRNWQNNTSSSASLKNKCRRSTTLENKNKVDKKVEEVMAINANSVYSCHPIPIPFLHMLQHKSQTMLLTTSYASVHLEGGRQTIE</sequence>
<keyword evidence="3 5" id="KW-0371">Homeobox</keyword>
<keyword evidence="4 5" id="KW-0539">Nucleus</keyword>
<keyword evidence="2 5" id="KW-0238">DNA-binding</keyword>
<evidence type="ECO:0000256" key="4">
    <source>
        <dbReference type="ARBA" id="ARBA00023242"/>
    </source>
</evidence>
<evidence type="ECO:0000256" key="5">
    <source>
        <dbReference type="PROSITE-ProRule" id="PRU00108"/>
    </source>
</evidence>
<feature type="region of interest" description="Disordered" evidence="6">
    <location>
        <begin position="239"/>
        <end position="272"/>
    </location>
</feature>
<dbReference type="InterPro" id="IPR005541">
    <property type="entry name" value="KNOX2"/>
</dbReference>
<dbReference type="InterPro" id="IPR009057">
    <property type="entry name" value="Homeodomain-like_sf"/>
</dbReference>
<keyword evidence="9" id="KW-1185">Reference proteome</keyword>
<dbReference type="Proteomes" id="UP000734854">
    <property type="component" value="Unassembled WGS sequence"/>
</dbReference>
<feature type="domain" description="Homeobox" evidence="7">
    <location>
        <begin position="298"/>
        <end position="361"/>
    </location>
</feature>